<evidence type="ECO:0000313" key="2">
    <source>
        <dbReference type="EMBL" id="MBB2932795.1"/>
    </source>
</evidence>
<protein>
    <recommendedName>
        <fullName evidence="1">DUF927 domain-containing protein</fullName>
    </recommendedName>
</protein>
<evidence type="ECO:0000259" key="1">
    <source>
        <dbReference type="Pfam" id="PF06048"/>
    </source>
</evidence>
<dbReference type="InterPro" id="IPR009270">
    <property type="entry name" value="DUF927"/>
</dbReference>
<organism evidence="2 3">
    <name type="scientific">Paraburkholderia silvatlantica</name>
    <dbReference type="NCBI Taxonomy" id="321895"/>
    <lineage>
        <taxon>Bacteria</taxon>
        <taxon>Pseudomonadati</taxon>
        <taxon>Pseudomonadota</taxon>
        <taxon>Betaproteobacteria</taxon>
        <taxon>Burkholderiales</taxon>
        <taxon>Burkholderiaceae</taxon>
        <taxon>Paraburkholderia</taxon>
    </lineage>
</organism>
<keyword evidence="3" id="KW-1185">Reference proteome</keyword>
<dbReference type="EMBL" id="JACHVZ010000032">
    <property type="protein sequence ID" value="MBB2932795.1"/>
    <property type="molecule type" value="Genomic_DNA"/>
</dbReference>
<accession>A0ABR6FZC6</accession>
<comment type="caution">
    <text evidence="2">The sequence shown here is derived from an EMBL/GenBank/DDBJ whole genome shotgun (WGS) entry which is preliminary data.</text>
</comment>
<proteinExistence type="predicted"/>
<reference evidence="2 3" key="1">
    <citation type="submission" date="2020-08" db="EMBL/GenBank/DDBJ databases">
        <title>Genomic Encyclopedia of Type Strains, Phase IV (KMG-V): Genome sequencing to study the core and pangenomes of soil and plant-associated prokaryotes.</title>
        <authorList>
            <person name="Whitman W."/>
        </authorList>
    </citation>
    <scope>NUCLEOTIDE SEQUENCE [LARGE SCALE GENOMIC DNA]</scope>
    <source>
        <strain evidence="2 3">SRMrh-85</strain>
    </source>
</reference>
<evidence type="ECO:0000313" key="3">
    <source>
        <dbReference type="Proteomes" id="UP000533533"/>
    </source>
</evidence>
<dbReference type="Proteomes" id="UP000533533">
    <property type="component" value="Unassembled WGS sequence"/>
</dbReference>
<name>A0ABR6FZC6_9BURK</name>
<gene>
    <name evidence="2" type="ORF">FHX59_007283</name>
</gene>
<dbReference type="RefSeq" id="WP_165822958.1">
    <property type="nucleotide sequence ID" value="NZ_JACHVZ010000032.1"/>
</dbReference>
<feature type="domain" description="DUF927" evidence="1">
    <location>
        <begin position="29"/>
        <end position="270"/>
    </location>
</feature>
<sequence length="551" mass="59961">MNHAEAESTVVNAVVDDEWKLPCPEMKYVAKVANADGGHPAYLMKIKGADGVWKEIEIPVTLTLNASRLARHLIERGVELYSNDASKRVADFLRTCNGGNRLLRAERDGWIDCGQSPSYVFGNERFSDRVERVIRAQPKTRASAGTLADWVGFTALCRGNPLMIVPLCFAFASGLLKLFGQSGICVNLVGASSTGKSTILRLLQALTGSPDCLANWEATANGLEAYVAQHKDLPVVIDELGQSDVASFGQSVYRMTNGSGRLRAKTDGSLADQAQLSTVIISAGEESPADRIRRSGEQALAGQIARFITLPVNGNYGAFDELHGESNGAAFSALVRSKLREVHGIAWRAFIQHVAANMAAVRRTHEVRFRDLQNAISEGRKFDASDGVQQRVLEHFAFAAYSAFVAIDAGVLGITQGEVAAAMCGSFADWLKQYRADARTPDDEIAEAVRDLVVKYRHRLPLYSAFCDADHDTQIGFTHTHDGVGMVLLLPQAMRKINEEYGKKAVKNALVRKGLLILGLEGRPTSQFVVPGHTSLKPSTYALRKDAIFAE</sequence>
<dbReference type="Pfam" id="PF06048">
    <property type="entry name" value="DUF927"/>
    <property type="match status" value="1"/>
</dbReference>